<protein>
    <recommendedName>
        <fullName evidence="3">DUF1048 domain-containing protein</fullName>
    </recommendedName>
</protein>
<dbReference type="InterPro" id="IPR008316">
    <property type="entry name" value="UCP029876"/>
</dbReference>
<evidence type="ECO:0008006" key="3">
    <source>
        <dbReference type="Google" id="ProtNLM"/>
    </source>
</evidence>
<comment type="caution">
    <text evidence="1">The sequence shown here is derived from an EMBL/GenBank/DDBJ whole genome shotgun (WGS) entry which is preliminary data.</text>
</comment>
<dbReference type="Pfam" id="PF06304">
    <property type="entry name" value="DUF1048"/>
    <property type="match status" value="1"/>
</dbReference>
<evidence type="ECO:0000313" key="2">
    <source>
        <dbReference type="Proteomes" id="UP000626244"/>
    </source>
</evidence>
<name>A0A8J3ANR2_9BACI</name>
<sequence>MKKFIELIIGDLESKKEYKAFMKKVNSLPKDYAFVFKKIQKYMWNFGYGFGEEIINLYELFEASAAEGKHVLDVTGEDVAAFADELMSLSKLDGEESGIKLGEQVELKKEIESRVEQQVKIWTNKNK</sequence>
<accession>A0A8J3ANR2</accession>
<dbReference type="Proteomes" id="UP000626244">
    <property type="component" value="Unassembled WGS sequence"/>
</dbReference>
<reference evidence="2" key="1">
    <citation type="journal article" date="2019" name="Int. J. Syst. Evol. Microbiol.">
        <title>The Global Catalogue of Microorganisms (GCM) 10K type strain sequencing project: providing services to taxonomists for standard genome sequencing and annotation.</title>
        <authorList>
            <consortium name="The Broad Institute Genomics Platform"/>
            <consortium name="The Broad Institute Genome Sequencing Center for Infectious Disease"/>
            <person name="Wu L."/>
            <person name="Ma J."/>
        </authorList>
    </citation>
    <scope>NUCLEOTIDE SEQUENCE [LARGE SCALE GENOMIC DNA]</scope>
    <source>
        <strain evidence="2">CGMCC 1.14993</strain>
    </source>
</reference>
<dbReference type="SUPFAM" id="SSF158560">
    <property type="entry name" value="BH3980-like"/>
    <property type="match status" value="1"/>
</dbReference>
<keyword evidence="2" id="KW-1185">Reference proteome</keyword>
<dbReference type="RefSeq" id="WP_088000725.1">
    <property type="nucleotide sequence ID" value="NZ_BMHB01000002.1"/>
</dbReference>
<organism evidence="1 2">
    <name type="scientific">Gottfriedia solisilvae</name>
    <dbReference type="NCBI Taxonomy" id="1516104"/>
    <lineage>
        <taxon>Bacteria</taxon>
        <taxon>Bacillati</taxon>
        <taxon>Bacillota</taxon>
        <taxon>Bacilli</taxon>
        <taxon>Bacillales</taxon>
        <taxon>Bacillaceae</taxon>
        <taxon>Gottfriedia</taxon>
    </lineage>
</organism>
<dbReference type="EMBL" id="BMHB01000002">
    <property type="protein sequence ID" value="GGI16125.1"/>
    <property type="molecule type" value="Genomic_DNA"/>
</dbReference>
<evidence type="ECO:0000313" key="1">
    <source>
        <dbReference type="EMBL" id="GGI16125.1"/>
    </source>
</evidence>
<proteinExistence type="predicted"/>
<dbReference type="AlphaFoldDB" id="A0A8J3ANR2"/>
<dbReference type="Gene3D" id="1.10.1900.10">
    <property type="entry name" value="c-terminal domain of poly(a) binding protein"/>
    <property type="match status" value="1"/>
</dbReference>
<gene>
    <name evidence="1" type="ORF">GCM10007380_31400</name>
</gene>